<dbReference type="Pfam" id="PF03167">
    <property type="entry name" value="UDG"/>
    <property type="match status" value="1"/>
</dbReference>
<feature type="domain" description="Uracil-DNA glycosylase-like" evidence="1">
    <location>
        <begin position="29"/>
        <end position="180"/>
    </location>
</feature>
<name>A0A5S5DRN5_9SPHI</name>
<dbReference type="Proteomes" id="UP000325105">
    <property type="component" value="Unassembled WGS sequence"/>
</dbReference>
<dbReference type="CDD" id="cd10032">
    <property type="entry name" value="UDG-F6_HDG"/>
    <property type="match status" value="1"/>
</dbReference>
<comment type="caution">
    <text evidence="2">The sequence shown here is derived from an EMBL/GenBank/DDBJ whole genome shotgun (WGS) entry which is preliminary data.</text>
</comment>
<dbReference type="InterPro" id="IPR036895">
    <property type="entry name" value="Uracil-DNA_glycosylase-like_sf"/>
</dbReference>
<dbReference type="InterPro" id="IPR026353">
    <property type="entry name" value="Hypoxan-DNA_Glyclase"/>
</dbReference>
<dbReference type="Gene3D" id="3.40.470.10">
    <property type="entry name" value="Uracil-DNA glycosylase-like domain"/>
    <property type="match status" value="1"/>
</dbReference>
<evidence type="ECO:0000259" key="1">
    <source>
        <dbReference type="SMART" id="SM00986"/>
    </source>
</evidence>
<accession>A0A5S5DRN5</accession>
<proteinExistence type="predicted"/>
<gene>
    <name evidence="2" type="ORF">BC792_103226</name>
</gene>
<protein>
    <submittedName>
        <fullName evidence="2">G/U mismatch-specific uracil-DNA glycosylase</fullName>
    </submittedName>
</protein>
<evidence type="ECO:0000313" key="2">
    <source>
        <dbReference type="EMBL" id="TYP97299.1"/>
    </source>
</evidence>
<dbReference type="SMART" id="SM00987">
    <property type="entry name" value="UreE_C"/>
    <property type="match status" value="1"/>
</dbReference>
<dbReference type="AlphaFoldDB" id="A0A5S5DRN5"/>
<dbReference type="SUPFAM" id="SSF52141">
    <property type="entry name" value="Uracil-DNA glycosylase-like"/>
    <property type="match status" value="1"/>
</dbReference>
<reference evidence="2 3" key="1">
    <citation type="submission" date="2019-07" db="EMBL/GenBank/DDBJ databases">
        <title>Genomic Encyclopedia of Archaeal and Bacterial Type Strains, Phase II (KMG-II): from individual species to whole genera.</title>
        <authorList>
            <person name="Goeker M."/>
        </authorList>
    </citation>
    <scope>NUCLEOTIDE SEQUENCE [LARGE SCALE GENOMIC DNA]</scope>
    <source>
        <strain evidence="2 3">DSM 18850</strain>
    </source>
</reference>
<dbReference type="NCBIfam" id="TIGR04274">
    <property type="entry name" value="hypoxanDNAglyco"/>
    <property type="match status" value="1"/>
</dbReference>
<keyword evidence="3" id="KW-1185">Reference proteome</keyword>
<dbReference type="InterPro" id="IPR005122">
    <property type="entry name" value="Uracil-DNA_glycosylase-like"/>
</dbReference>
<sequence length="184" mass="21257">MEPFSYLPRKAAEKISFYYFRGMLKKSFAPIVPDNSRVLILGSLPGDRSLTENQYYAHPQNRFWKTISVLFNTALPTIYSERVALLHREGVALWDVCEMAFRKGSMDTDIMQEVPNKIPELLADNPSIKAVFFNGLKAQKLYDRYFTRDPGLQYITLPSTSPANASFNQERLLEKWQPVLEVLR</sequence>
<evidence type="ECO:0000313" key="3">
    <source>
        <dbReference type="Proteomes" id="UP000325105"/>
    </source>
</evidence>
<dbReference type="EMBL" id="VNHX01000003">
    <property type="protein sequence ID" value="TYP97299.1"/>
    <property type="molecule type" value="Genomic_DNA"/>
</dbReference>
<organism evidence="2 3">
    <name type="scientific">Sphingobacterium allocomposti</name>
    <dbReference type="NCBI Taxonomy" id="415956"/>
    <lineage>
        <taxon>Bacteria</taxon>
        <taxon>Pseudomonadati</taxon>
        <taxon>Bacteroidota</taxon>
        <taxon>Sphingobacteriia</taxon>
        <taxon>Sphingobacteriales</taxon>
        <taxon>Sphingobacteriaceae</taxon>
        <taxon>Sphingobacterium</taxon>
    </lineage>
</organism>
<dbReference type="SMART" id="SM00986">
    <property type="entry name" value="UDG"/>
    <property type="match status" value="1"/>
</dbReference>